<dbReference type="VEuPathDB" id="TrichDB:TVAGG3_0780730"/>
<evidence type="ECO:0000256" key="1">
    <source>
        <dbReference type="ARBA" id="ARBA00022737"/>
    </source>
</evidence>
<dbReference type="InterPro" id="IPR002110">
    <property type="entry name" value="Ankyrin_rpt"/>
</dbReference>
<dbReference type="InParanoid" id="A2FHV3"/>
<protein>
    <submittedName>
        <fullName evidence="4">Uncharacterized protein</fullName>
    </submittedName>
</protein>
<dbReference type="SMART" id="SM00248">
    <property type="entry name" value="ANK"/>
    <property type="match status" value="7"/>
</dbReference>
<dbReference type="Gene3D" id="1.25.40.20">
    <property type="entry name" value="Ankyrin repeat-containing domain"/>
    <property type="match status" value="1"/>
</dbReference>
<evidence type="ECO:0000256" key="3">
    <source>
        <dbReference type="PROSITE-ProRule" id="PRU00023"/>
    </source>
</evidence>
<keyword evidence="5" id="KW-1185">Reference proteome</keyword>
<reference evidence="4" key="2">
    <citation type="journal article" date="2007" name="Science">
        <title>Draft genome sequence of the sexually transmitted pathogen Trichomonas vaginalis.</title>
        <authorList>
            <person name="Carlton J.M."/>
            <person name="Hirt R.P."/>
            <person name="Silva J.C."/>
            <person name="Delcher A.L."/>
            <person name="Schatz M."/>
            <person name="Zhao Q."/>
            <person name="Wortman J.R."/>
            <person name="Bidwell S.L."/>
            <person name="Alsmark U.C.M."/>
            <person name="Besteiro S."/>
            <person name="Sicheritz-Ponten T."/>
            <person name="Noel C.J."/>
            <person name="Dacks J.B."/>
            <person name="Foster P.G."/>
            <person name="Simillion C."/>
            <person name="Van de Peer Y."/>
            <person name="Miranda-Saavedra D."/>
            <person name="Barton G.J."/>
            <person name="Westrop G.D."/>
            <person name="Mueller S."/>
            <person name="Dessi D."/>
            <person name="Fiori P.L."/>
            <person name="Ren Q."/>
            <person name="Paulsen I."/>
            <person name="Zhang H."/>
            <person name="Bastida-Corcuera F.D."/>
            <person name="Simoes-Barbosa A."/>
            <person name="Brown M.T."/>
            <person name="Hayes R.D."/>
            <person name="Mukherjee M."/>
            <person name="Okumura C.Y."/>
            <person name="Schneider R."/>
            <person name="Smith A.J."/>
            <person name="Vanacova S."/>
            <person name="Villalvazo M."/>
            <person name="Haas B.J."/>
            <person name="Pertea M."/>
            <person name="Feldblyum T.V."/>
            <person name="Utterback T.R."/>
            <person name="Shu C.L."/>
            <person name="Osoegawa K."/>
            <person name="de Jong P.J."/>
            <person name="Hrdy I."/>
            <person name="Horvathova L."/>
            <person name="Zubacova Z."/>
            <person name="Dolezal P."/>
            <person name="Malik S.B."/>
            <person name="Logsdon J.M. Jr."/>
            <person name="Henze K."/>
            <person name="Gupta A."/>
            <person name="Wang C.C."/>
            <person name="Dunne R.L."/>
            <person name="Upcroft J.A."/>
            <person name="Upcroft P."/>
            <person name="White O."/>
            <person name="Salzberg S.L."/>
            <person name="Tang P."/>
            <person name="Chiu C.-H."/>
            <person name="Lee Y.-S."/>
            <person name="Embley T.M."/>
            <person name="Coombs G.H."/>
            <person name="Mottram J.C."/>
            <person name="Tachezy J."/>
            <person name="Fraser-Liggett C.M."/>
            <person name="Johnson P.J."/>
        </authorList>
    </citation>
    <scope>NUCLEOTIDE SEQUENCE [LARGE SCALE GENOMIC DNA]</scope>
    <source>
        <strain evidence="4">G3</strain>
    </source>
</reference>
<dbReference type="Proteomes" id="UP000001542">
    <property type="component" value="Unassembled WGS sequence"/>
</dbReference>
<proteinExistence type="predicted"/>
<dbReference type="SUPFAM" id="SSF48403">
    <property type="entry name" value="Ankyrin repeat"/>
    <property type="match status" value="2"/>
</dbReference>
<dbReference type="SMR" id="A2FHV3"/>
<dbReference type="AlphaFoldDB" id="A2FHV3"/>
<feature type="repeat" description="ANK" evidence="3">
    <location>
        <begin position="515"/>
        <end position="548"/>
    </location>
</feature>
<dbReference type="PANTHER" id="PTHR24198:SF165">
    <property type="entry name" value="ANKYRIN REPEAT-CONTAINING PROTEIN-RELATED"/>
    <property type="match status" value="1"/>
</dbReference>
<dbReference type="Pfam" id="PF12796">
    <property type="entry name" value="Ank_2"/>
    <property type="match status" value="1"/>
</dbReference>
<dbReference type="PROSITE" id="PS50088">
    <property type="entry name" value="ANK_REPEAT"/>
    <property type="match status" value="2"/>
</dbReference>
<keyword evidence="2 3" id="KW-0040">ANK repeat</keyword>
<dbReference type="InterPro" id="IPR036770">
    <property type="entry name" value="Ankyrin_rpt-contain_sf"/>
</dbReference>
<evidence type="ECO:0000256" key="2">
    <source>
        <dbReference type="ARBA" id="ARBA00023043"/>
    </source>
</evidence>
<dbReference type="RefSeq" id="XP_001308456.1">
    <property type="nucleotide sequence ID" value="XM_001308455.1"/>
</dbReference>
<name>A2FHV3_TRIV3</name>
<evidence type="ECO:0000313" key="5">
    <source>
        <dbReference type="Proteomes" id="UP000001542"/>
    </source>
</evidence>
<gene>
    <name evidence="4" type="ORF">TVAG_310980</name>
</gene>
<organism evidence="4 5">
    <name type="scientific">Trichomonas vaginalis (strain ATCC PRA-98 / G3)</name>
    <dbReference type="NCBI Taxonomy" id="412133"/>
    <lineage>
        <taxon>Eukaryota</taxon>
        <taxon>Metamonada</taxon>
        <taxon>Parabasalia</taxon>
        <taxon>Trichomonadida</taxon>
        <taxon>Trichomonadidae</taxon>
        <taxon>Trichomonas</taxon>
    </lineage>
</organism>
<dbReference type="KEGG" id="tva:4753283"/>
<dbReference type="STRING" id="5722.A2FHV3"/>
<keyword evidence="1" id="KW-0677">Repeat</keyword>
<dbReference type="PROSITE" id="PS50297">
    <property type="entry name" value="ANK_REP_REGION"/>
    <property type="match status" value="2"/>
</dbReference>
<dbReference type="EMBL" id="DS113801">
    <property type="protein sequence ID" value="EAX95526.1"/>
    <property type="molecule type" value="Genomic_DNA"/>
</dbReference>
<dbReference type="PANTHER" id="PTHR24198">
    <property type="entry name" value="ANKYRIN REPEAT AND PROTEIN KINASE DOMAIN-CONTAINING PROTEIN"/>
    <property type="match status" value="1"/>
</dbReference>
<dbReference type="VEuPathDB" id="TrichDB:TVAG_310980"/>
<sequence>MEQYYRLQKAVNTIENNVPDVASTIITSEFTKTTQGIQYIAHEIVQTASIRPKSIQNLSNLVAQLISKQSSENKFGKLISYILDEMRYYNGTEDNKIYPVLKFVRLLYNLNLVTIDEIKKLLTIHPEGPFTKVLHNCFIPEIGLQVGVIHPWPKSIISETWDELAIENFNGYIMREGDEGSINHLLRADDPSFIPDDKFNFKRQIFYPEIGKSLPLLDIAAYYASIKCFRAISAKVNQYDQEIARCAAIGGNAEILKYLQARNIPVAKQLDITIQYHNIEAFEYLNSLDDKFSNKSIVGIEVEHNFIHLLQQKPEATVLEHFTKLHNAVCGGHSFAASFVVKTIPSALNPSLTPENDTLAAAVVNNIPDVVTAYLTAFPKLVHRFPNKDSDLYSACVHERSEVIHTLLQFPVDIMQGCPCHVVALKGRLNIVKEFFERKDFDHNARNKDGLTILNAAIISGNDDLVYYIFDKYPQLEWTDTLGQTPLHCAVANQNYVLTEYFLGKGANINTQDSTGRTPLHTACALGDIGLASILLNVQGININLLTQHKRTPLHEAIKKGDIECIKALCQRDDLDPNIKDDADRTPLHEAILGGRAESVTQVLNIKNVDKSLKCKGKSAFKLAATKEMRKLVLDNGCPK</sequence>
<feature type="repeat" description="ANK" evidence="3">
    <location>
        <begin position="482"/>
        <end position="514"/>
    </location>
</feature>
<dbReference type="eggNOG" id="KOG4177">
    <property type="taxonomic scope" value="Eukaryota"/>
</dbReference>
<accession>A2FHV3</accession>
<evidence type="ECO:0000313" key="4">
    <source>
        <dbReference type="EMBL" id="EAX95526.1"/>
    </source>
</evidence>
<reference evidence="4" key="1">
    <citation type="submission" date="2006-10" db="EMBL/GenBank/DDBJ databases">
        <authorList>
            <person name="Amadeo P."/>
            <person name="Zhao Q."/>
            <person name="Wortman J."/>
            <person name="Fraser-Liggett C."/>
            <person name="Carlton J."/>
        </authorList>
    </citation>
    <scope>NUCLEOTIDE SEQUENCE</scope>
    <source>
        <strain evidence="4">G3</strain>
    </source>
</reference>